<dbReference type="Gene3D" id="3.10.129.10">
    <property type="entry name" value="Hotdog Thioesterase"/>
    <property type="match status" value="1"/>
</dbReference>
<sequence length="162" mass="17810">MKEKIQALVDQCLINASEEEQETLRSILDGFLKKKEKQNSTYIGGLMHMERELGEDFCEVTIPITPLTYNSLNMVHGGVTATLVDSAMGTIANYMLPKGYGAVTSNLQIHYLAPGIAGNLRATGEIIHKGKKTMMVEGKVYNDDQKVIAHSTASFFIIKAQS</sequence>
<keyword evidence="4" id="KW-1185">Reference proteome</keyword>
<name>A0ABU8HA58_9BACI</name>
<dbReference type="NCBIfam" id="TIGR00369">
    <property type="entry name" value="unchar_dom_1"/>
    <property type="match status" value="1"/>
</dbReference>
<keyword evidence="1 3" id="KW-0378">Hydrolase</keyword>
<dbReference type="CDD" id="cd03443">
    <property type="entry name" value="PaaI_thioesterase"/>
    <property type="match status" value="1"/>
</dbReference>
<dbReference type="InterPro" id="IPR006683">
    <property type="entry name" value="Thioestr_dom"/>
</dbReference>
<comment type="caution">
    <text evidence="3">The sequence shown here is derived from an EMBL/GenBank/DDBJ whole genome shotgun (WGS) entry which is preliminary data.</text>
</comment>
<dbReference type="Pfam" id="PF03061">
    <property type="entry name" value="4HBT"/>
    <property type="match status" value="1"/>
</dbReference>
<dbReference type="InterPro" id="IPR003736">
    <property type="entry name" value="PAAI_dom"/>
</dbReference>
<dbReference type="EC" id="3.1.2.-" evidence="3"/>
<evidence type="ECO:0000259" key="2">
    <source>
        <dbReference type="Pfam" id="PF03061"/>
    </source>
</evidence>
<feature type="domain" description="Thioesterase" evidence="2">
    <location>
        <begin position="73"/>
        <end position="148"/>
    </location>
</feature>
<dbReference type="GO" id="GO:0016787">
    <property type="term" value="F:hydrolase activity"/>
    <property type="evidence" value="ECO:0007669"/>
    <property type="project" value="UniProtKB-KW"/>
</dbReference>
<dbReference type="Proteomes" id="UP001312865">
    <property type="component" value="Unassembled WGS sequence"/>
</dbReference>
<reference evidence="3 4" key="1">
    <citation type="journal article" date="2018" name="J. Microbiol.">
        <title>Bacillus spongiae sp. nov., isolated from sponge of Jeju Island.</title>
        <authorList>
            <person name="Lee G.E."/>
            <person name="Im W.T."/>
            <person name="Park J.S."/>
        </authorList>
    </citation>
    <scope>NUCLEOTIDE SEQUENCE [LARGE SCALE GENOMIC DNA]</scope>
    <source>
        <strain evidence="3 4">135PIL107-10</strain>
    </source>
</reference>
<evidence type="ECO:0000256" key="1">
    <source>
        <dbReference type="ARBA" id="ARBA00022801"/>
    </source>
</evidence>
<dbReference type="PANTHER" id="PTHR42856:SF1">
    <property type="entry name" value="ACYL-COENZYME A THIOESTERASE PAAI"/>
    <property type="match status" value="1"/>
</dbReference>
<dbReference type="RefSeq" id="WP_336585467.1">
    <property type="nucleotide sequence ID" value="NZ_JBBAXC010000002.1"/>
</dbReference>
<gene>
    <name evidence="3" type="ORF">WAK64_03035</name>
</gene>
<accession>A0ABU8HA58</accession>
<evidence type="ECO:0000313" key="4">
    <source>
        <dbReference type="Proteomes" id="UP001312865"/>
    </source>
</evidence>
<protein>
    <submittedName>
        <fullName evidence="3">PaaI family thioesterase</fullName>
        <ecNumber evidence="3">3.1.2.-</ecNumber>
    </submittedName>
</protein>
<dbReference type="InterPro" id="IPR029069">
    <property type="entry name" value="HotDog_dom_sf"/>
</dbReference>
<organism evidence="3 4">
    <name type="scientific">Bacillus spongiae</name>
    <dbReference type="NCBI Taxonomy" id="2683610"/>
    <lineage>
        <taxon>Bacteria</taxon>
        <taxon>Bacillati</taxon>
        <taxon>Bacillota</taxon>
        <taxon>Bacilli</taxon>
        <taxon>Bacillales</taxon>
        <taxon>Bacillaceae</taxon>
        <taxon>Bacillus</taxon>
    </lineage>
</organism>
<proteinExistence type="predicted"/>
<dbReference type="InterPro" id="IPR052723">
    <property type="entry name" value="Acyl-CoA_thioesterase_PaaI"/>
</dbReference>
<dbReference type="SUPFAM" id="SSF54637">
    <property type="entry name" value="Thioesterase/thiol ester dehydrase-isomerase"/>
    <property type="match status" value="1"/>
</dbReference>
<dbReference type="PANTHER" id="PTHR42856">
    <property type="entry name" value="ACYL-COENZYME A THIOESTERASE PAAI"/>
    <property type="match status" value="1"/>
</dbReference>
<evidence type="ECO:0000313" key="3">
    <source>
        <dbReference type="EMBL" id="MEI5906044.1"/>
    </source>
</evidence>
<dbReference type="EMBL" id="JBBAXC010000002">
    <property type="protein sequence ID" value="MEI5906044.1"/>
    <property type="molecule type" value="Genomic_DNA"/>
</dbReference>